<dbReference type="Proteomes" id="UP000000383">
    <property type="component" value="Chromosome"/>
</dbReference>
<keyword evidence="6 7" id="KW-0472">Membrane</keyword>
<keyword evidence="4 7" id="KW-0812">Transmembrane</keyword>
<dbReference type="Gene3D" id="3.30.70.100">
    <property type="match status" value="1"/>
</dbReference>
<feature type="transmembrane region" description="Helical" evidence="7">
    <location>
        <begin position="209"/>
        <end position="226"/>
    </location>
</feature>
<dbReference type="PANTHER" id="PTHR30347">
    <property type="entry name" value="POTASSIUM CHANNEL RELATED"/>
    <property type="match status" value="1"/>
</dbReference>
<dbReference type="InterPro" id="IPR010920">
    <property type="entry name" value="LSM_dom_sf"/>
</dbReference>
<gene>
    <name evidence="10" type="ordered locus">M301_0365</name>
</gene>
<evidence type="ECO:0000259" key="8">
    <source>
        <dbReference type="Pfam" id="PF00924"/>
    </source>
</evidence>
<feature type="transmembrane region" description="Helical" evidence="7">
    <location>
        <begin position="164"/>
        <end position="188"/>
    </location>
</feature>
<evidence type="ECO:0000256" key="7">
    <source>
        <dbReference type="SAM" id="Phobius"/>
    </source>
</evidence>
<dbReference type="GO" id="GO:0008381">
    <property type="term" value="F:mechanosensitive monoatomic ion channel activity"/>
    <property type="evidence" value="ECO:0007669"/>
    <property type="project" value="UniProtKB-ARBA"/>
</dbReference>
<dbReference type="GO" id="GO:0005886">
    <property type="term" value="C:plasma membrane"/>
    <property type="evidence" value="ECO:0007669"/>
    <property type="project" value="UniProtKB-SubCell"/>
</dbReference>
<accession>D7DLR8</accession>
<reference evidence="11" key="1">
    <citation type="submission" date="2010-05" db="EMBL/GenBank/DDBJ databases">
        <title>Complete sequence of Methylotenera sp. 301.</title>
        <authorList>
            <person name="Lucas S."/>
            <person name="Copeland A."/>
            <person name="Lapidus A."/>
            <person name="Cheng J.-F."/>
            <person name="Bruce D."/>
            <person name="Goodwin L."/>
            <person name="Pitluck S."/>
            <person name="Clum A."/>
            <person name="Land M."/>
            <person name="Hauser L."/>
            <person name="Kyrpides N."/>
            <person name="Ivanova N."/>
            <person name="Chistoservova L."/>
            <person name="Kalyuzhnaya M."/>
            <person name="Woyke T."/>
        </authorList>
    </citation>
    <scope>NUCLEOTIDE SEQUENCE [LARGE SCALE GENOMIC DNA]</scope>
    <source>
        <strain evidence="11">301</strain>
    </source>
</reference>
<dbReference type="RefSeq" id="WP_013147068.1">
    <property type="nucleotide sequence ID" value="NC_014207.1"/>
</dbReference>
<feature type="transmembrane region" description="Helical" evidence="7">
    <location>
        <begin position="96"/>
        <end position="114"/>
    </location>
</feature>
<dbReference type="AlphaFoldDB" id="D7DLR8"/>
<dbReference type="OrthoDB" id="9809206at2"/>
<organism evidence="10 11">
    <name type="scientific">Methylotenera versatilis (strain 301)</name>
    <dbReference type="NCBI Taxonomy" id="666681"/>
    <lineage>
        <taxon>Bacteria</taxon>
        <taxon>Pseudomonadati</taxon>
        <taxon>Pseudomonadota</taxon>
        <taxon>Betaproteobacteria</taxon>
        <taxon>Nitrosomonadales</taxon>
        <taxon>Methylophilaceae</taxon>
        <taxon>Methylotenera</taxon>
    </lineage>
</organism>
<dbReference type="InterPro" id="IPR011066">
    <property type="entry name" value="MscS_channel_C_sf"/>
</dbReference>
<dbReference type="SUPFAM" id="SSF50182">
    <property type="entry name" value="Sm-like ribonucleoproteins"/>
    <property type="match status" value="1"/>
</dbReference>
<dbReference type="InterPro" id="IPR011014">
    <property type="entry name" value="MscS_channel_TM-2"/>
</dbReference>
<keyword evidence="5 7" id="KW-1133">Transmembrane helix</keyword>
<evidence type="ECO:0000313" key="11">
    <source>
        <dbReference type="Proteomes" id="UP000000383"/>
    </source>
</evidence>
<dbReference type="InterPro" id="IPR006685">
    <property type="entry name" value="MscS_channel_2nd"/>
</dbReference>
<evidence type="ECO:0000256" key="1">
    <source>
        <dbReference type="ARBA" id="ARBA00004651"/>
    </source>
</evidence>
<dbReference type="InterPro" id="IPR049278">
    <property type="entry name" value="MS_channel_C"/>
</dbReference>
<dbReference type="Pfam" id="PF21082">
    <property type="entry name" value="MS_channel_3rd"/>
    <property type="match status" value="1"/>
</dbReference>
<evidence type="ECO:0000256" key="3">
    <source>
        <dbReference type="ARBA" id="ARBA00022475"/>
    </source>
</evidence>
<reference evidence="10 11" key="2">
    <citation type="journal article" date="2011" name="J. Bacteriol.">
        <title>Genomes of three methylotrophs from a single niche uncover genetic and metabolic divergence of Methylophilaceae.</title>
        <authorList>
            <person name="Lapidus A."/>
            <person name="Clum A."/>
            <person name="Labutti K."/>
            <person name="Kaluzhnaya M.G."/>
            <person name="Lim S."/>
            <person name="Beck D.A."/>
            <person name="Glavina Del Rio T."/>
            <person name="Nolan M."/>
            <person name="Mavromatis K."/>
            <person name="Huntemann M."/>
            <person name="Lucas S."/>
            <person name="Lidstrom M.E."/>
            <person name="Ivanova N."/>
            <person name="Chistoserdova L."/>
        </authorList>
    </citation>
    <scope>NUCLEOTIDE SEQUENCE [LARGE SCALE GENOMIC DNA]</scope>
    <source>
        <strain evidence="10 11">301</strain>
    </source>
</reference>
<dbReference type="SUPFAM" id="SSF82689">
    <property type="entry name" value="Mechanosensitive channel protein MscS (YggB), C-terminal domain"/>
    <property type="match status" value="1"/>
</dbReference>
<evidence type="ECO:0000313" key="10">
    <source>
        <dbReference type="EMBL" id="ADI28752.1"/>
    </source>
</evidence>
<feature type="transmembrane region" description="Helical" evidence="7">
    <location>
        <begin position="20"/>
        <end position="42"/>
    </location>
</feature>
<dbReference type="EMBL" id="CP002056">
    <property type="protein sequence ID" value="ADI28752.1"/>
    <property type="molecule type" value="Genomic_DNA"/>
</dbReference>
<evidence type="ECO:0000256" key="2">
    <source>
        <dbReference type="ARBA" id="ARBA00008017"/>
    </source>
</evidence>
<keyword evidence="3" id="KW-1003">Cell membrane</keyword>
<dbReference type="Gene3D" id="2.30.30.60">
    <property type="match status" value="1"/>
</dbReference>
<dbReference type="SUPFAM" id="SSF82861">
    <property type="entry name" value="Mechanosensitive channel protein MscS (YggB), transmembrane region"/>
    <property type="match status" value="1"/>
</dbReference>
<feature type="domain" description="Mechanosensitive ion channel MscS C-terminal" evidence="9">
    <location>
        <begin position="326"/>
        <end position="407"/>
    </location>
</feature>
<evidence type="ECO:0000256" key="4">
    <source>
        <dbReference type="ARBA" id="ARBA00022692"/>
    </source>
</evidence>
<comment type="similarity">
    <text evidence="2">Belongs to the MscS (TC 1.A.23) family.</text>
</comment>
<dbReference type="Pfam" id="PF00924">
    <property type="entry name" value="MS_channel_2nd"/>
    <property type="match status" value="1"/>
</dbReference>
<dbReference type="Gene3D" id="1.10.287.1260">
    <property type="match status" value="1"/>
</dbReference>
<proteinExistence type="inferred from homology"/>
<evidence type="ECO:0000256" key="6">
    <source>
        <dbReference type="ARBA" id="ARBA00023136"/>
    </source>
</evidence>
<keyword evidence="11" id="KW-1185">Reference proteome</keyword>
<dbReference type="InterPro" id="IPR052702">
    <property type="entry name" value="MscS-like_channel"/>
</dbReference>
<dbReference type="HOGENOM" id="CLU_037945_9_0_4"/>
<dbReference type="eggNOG" id="COG3264">
    <property type="taxonomic scope" value="Bacteria"/>
</dbReference>
<dbReference type="InterPro" id="IPR023408">
    <property type="entry name" value="MscS_beta-dom_sf"/>
</dbReference>
<feature type="transmembrane region" description="Helical" evidence="7">
    <location>
        <begin position="126"/>
        <end position="144"/>
    </location>
</feature>
<feature type="transmembrane region" description="Helical" evidence="7">
    <location>
        <begin position="63"/>
        <end position="84"/>
    </location>
</feature>
<evidence type="ECO:0000259" key="9">
    <source>
        <dbReference type="Pfam" id="PF21082"/>
    </source>
</evidence>
<dbReference type="PANTHER" id="PTHR30347:SF1">
    <property type="entry name" value="MECHANOSENSITIVE CHANNEL MSCK"/>
    <property type="match status" value="1"/>
</dbReference>
<dbReference type="STRING" id="666681.M301_0365"/>
<evidence type="ECO:0000256" key="5">
    <source>
        <dbReference type="ARBA" id="ARBA00022989"/>
    </source>
</evidence>
<comment type="subcellular location">
    <subcellularLocation>
        <location evidence="1">Cell membrane</location>
        <topology evidence="1">Multi-pass membrane protein</topology>
    </subcellularLocation>
</comment>
<feature type="domain" description="Mechanosensitive ion channel MscS" evidence="8">
    <location>
        <begin position="251"/>
        <end position="316"/>
    </location>
</feature>
<name>D7DLR8_METV0</name>
<protein>
    <submittedName>
        <fullName evidence="10">MscS Mechanosensitive ion channel</fullName>
    </submittedName>
</protein>
<dbReference type="KEGG" id="meh:M301_0365"/>
<sequence length="422" mass="46419">MNPEIHLLWKEMLADLSTTAALWELTIIAVACSIALAVNGALRAYVMRNAPEKWKLGIGGANRVLFPLSTLIFVQIGKIILSHWQHTSLLQLTSTLLFAMAVIRLAVYAIRYIVAPGGLLKTLENTISTSIWVVLALHLSGLLPEMFQVLEDIKFKIGKHPVDLLLVMQAVLTILVTIFIALWISRFIENKVMRAEHVSVNLRVVMTKLLRMLLLTIALLIALSAVGLDITFLSVFGGALGVGLGLGLQRIASNYVSGFIILLDKSMEIGDVITVDKHYGVINDLRSRYMILAKQDGTHVIIPNEALITTAVINHSLIEHKGRVQINLSISYKSNLERAMALMHDEAMQQERVLMKPSPDVIVKGFTENGIDLSLTVWVMNPESGGSALQSSLYLSIWRTFEANGIVLAKSDAAAKLAEMLA</sequence>